<dbReference type="InterPro" id="IPR011009">
    <property type="entry name" value="Kinase-like_dom_sf"/>
</dbReference>
<dbReference type="OrthoDB" id="3649325at2759"/>
<dbReference type="Proteomes" id="UP000054047">
    <property type="component" value="Unassembled WGS sequence"/>
</dbReference>
<name>A0A0C2BJS8_9BILA</name>
<accession>A0A0C2BJS8</accession>
<protein>
    <submittedName>
        <fullName evidence="1">Uncharacterized protein</fullName>
    </submittedName>
</protein>
<keyword evidence="2" id="KW-1185">Reference proteome</keyword>
<proteinExistence type="predicted"/>
<dbReference type="Pfam" id="PF01633">
    <property type="entry name" value="Choline_kinase"/>
    <property type="match status" value="1"/>
</dbReference>
<reference evidence="1 2" key="1">
    <citation type="submission" date="2013-12" db="EMBL/GenBank/DDBJ databases">
        <title>Draft genome of the parsitic nematode Ancylostoma duodenale.</title>
        <authorList>
            <person name="Mitreva M."/>
        </authorList>
    </citation>
    <scope>NUCLEOTIDE SEQUENCE [LARGE SCALE GENOMIC DNA]</scope>
    <source>
        <strain evidence="1 2">Zhejiang</strain>
    </source>
</reference>
<dbReference type="SUPFAM" id="SSF56112">
    <property type="entry name" value="Protein kinase-like (PK-like)"/>
    <property type="match status" value="1"/>
</dbReference>
<evidence type="ECO:0000313" key="1">
    <source>
        <dbReference type="EMBL" id="KIH44023.1"/>
    </source>
</evidence>
<evidence type="ECO:0000313" key="2">
    <source>
        <dbReference type="Proteomes" id="UP000054047"/>
    </source>
</evidence>
<gene>
    <name evidence="1" type="ORF">ANCDUO_25963</name>
</gene>
<dbReference type="EMBL" id="KN780928">
    <property type="protein sequence ID" value="KIH44023.1"/>
    <property type="molecule type" value="Genomic_DNA"/>
</dbReference>
<sequence length="55" mass="6184">MESNKTRSISAKSYYVSILPERCLGPKLLGVFPGGRFEQFIPSRPLQCREISKPA</sequence>
<dbReference type="Gene3D" id="3.30.200.20">
    <property type="entry name" value="Phosphorylase Kinase, domain 1"/>
    <property type="match status" value="1"/>
</dbReference>
<dbReference type="AlphaFoldDB" id="A0A0C2BJS8"/>
<organism evidence="1 2">
    <name type="scientific">Ancylostoma duodenale</name>
    <dbReference type="NCBI Taxonomy" id="51022"/>
    <lineage>
        <taxon>Eukaryota</taxon>
        <taxon>Metazoa</taxon>
        <taxon>Ecdysozoa</taxon>
        <taxon>Nematoda</taxon>
        <taxon>Chromadorea</taxon>
        <taxon>Rhabditida</taxon>
        <taxon>Rhabditina</taxon>
        <taxon>Rhabditomorpha</taxon>
        <taxon>Strongyloidea</taxon>
        <taxon>Ancylostomatidae</taxon>
        <taxon>Ancylostomatinae</taxon>
        <taxon>Ancylostoma</taxon>
    </lineage>
</organism>